<organism evidence="1 2">
    <name type="scientific">Cafeteria roenbergensis</name>
    <name type="common">Marine flagellate</name>
    <dbReference type="NCBI Taxonomy" id="33653"/>
    <lineage>
        <taxon>Eukaryota</taxon>
        <taxon>Sar</taxon>
        <taxon>Stramenopiles</taxon>
        <taxon>Bigyra</taxon>
        <taxon>Opalozoa</taxon>
        <taxon>Bicosoecida</taxon>
        <taxon>Cafeteriaceae</taxon>
        <taxon>Cafeteria</taxon>
    </lineage>
</organism>
<dbReference type="InterPro" id="IPR011010">
    <property type="entry name" value="DNA_brk_join_enz"/>
</dbReference>
<dbReference type="EMBL" id="VLTN01000149">
    <property type="protein sequence ID" value="KAA0145621.1"/>
    <property type="molecule type" value="Genomic_DNA"/>
</dbReference>
<comment type="caution">
    <text evidence="1">The sequence shown here is derived from an EMBL/GenBank/DDBJ whole genome shotgun (WGS) entry which is preliminary data.</text>
</comment>
<sequence length="223" mass="24734">MIRKGILACSTPPAGALRVKTFLDHYPDYGTPALWEVVLDKYKAKEPANRHTKPIPTLAEIEEMYAEADSKLVPGAEFPFVAWVALALALRQHPLRVAELASLRVNDPEAPNNYDTETDTLTLAVHKNAKAKGTRKHHVPGFGEAWTRRAEVVFGDVPDYLVGREMKPKALSSFLTRRGIGSQTLRPAITTALMKSMSFDERGALAERMGHSRGVQASVYRRD</sequence>
<name>A0A5A8C100_CAFRO</name>
<protein>
    <submittedName>
        <fullName evidence="1">Uncharacterized protein</fullName>
    </submittedName>
</protein>
<dbReference type="Proteomes" id="UP000323011">
    <property type="component" value="Unassembled WGS sequence"/>
</dbReference>
<evidence type="ECO:0000313" key="1">
    <source>
        <dbReference type="EMBL" id="KAA0145621.1"/>
    </source>
</evidence>
<dbReference type="AlphaFoldDB" id="A0A5A8C100"/>
<keyword evidence="2" id="KW-1185">Reference proteome</keyword>
<dbReference type="GO" id="GO:0003677">
    <property type="term" value="F:DNA binding"/>
    <property type="evidence" value="ECO:0007669"/>
    <property type="project" value="InterPro"/>
</dbReference>
<gene>
    <name evidence="1" type="ORF">FNF29_08459</name>
</gene>
<accession>A0A5A8C100</accession>
<reference evidence="1 2" key="1">
    <citation type="submission" date="2019-07" db="EMBL/GenBank/DDBJ databases">
        <title>Genomes of Cafeteria roenbergensis.</title>
        <authorList>
            <person name="Fischer M.G."/>
            <person name="Hackl T."/>
            <person name="Roman M."/>
        </authorList>
    </citation>
    <scope>NUCLEOTIDE SEQUENCE [LARGE SCALE GENOMIC DNA]</scope>
    <source>
        <strain evidence="1 2">BVI</strain>
    </source>
</reference>
<dbReference type="SUPFAM" id="SSF56349">
    <property type="entry name" value="DNA breaking-rejoining enzymes"/>
    <property type="match status" value="1"/>
</dbReference>
<evidence type="ECO:0000313" key="2">
    <source>
        <dbReference type="Proteomes" id="UP000323011"/>
    </source>
</evidence>
<proteinExistence type="predicted"/>